<comment type="caution">
    <text evidence="1">The sequence shown here is derived from an EMBL/GenBank/DDBJ whole genome shotgun (WGS) entry which is preliminary data.</text>
</comment>
<proteinExistence type="predicted"/>
<dbReference type="InterPro" id="IPR036397">
    <property type="entry name" value="RNaseH_sf"/>
</dbReference>
<dbReference type="Gene3D" id="3.30.420.10">
    <property type="entry name" value="Ribonuclease H-like superfamily/Ribonuclease H"/>
    <property type="match status" value="1"/>
</dbReference>
<name>A0A8X6RTJ7_TRICX</name>
<gene>
    <name evidence="1" type="primary">marinerT_130</name>
    <name evidence="1" type="ORF">TNCV_1503881</name>
</gene>
<dbReference type="AlphaFoldDB" id="A0A8X6RTJ7"/>
<sequence>MEAPSIGRDTNACTTFDVSERNCSFTSKRRCSFKLSSTTEHAGETNPVKTILQQFLWETLEHPPYNTDLWPCDCHVFGPLKRAICGHRFITDDEVCPTAVYLLFQRWNPPASVAMG</sequence>
<keyword evidence="2" id="KW-1185">Reference proteome</keyword>
<dbReference type="Proteomes" id="UP000887159">
    <property type="component" value="Unassembled WGS sequence"/>
</dbReference>
<evidence type="ECO:0000313" key="2">
    <source>
        <dbReference type="Proteomes" id="UP000887159"/>
    </source>
</evidence>
<organism evidence="1 2">
    <name type="scientific">Trichonephila clavipes</name>
    <name type="common">Golden silk orbweaver</name>
    <name type="synonym">Nephila clavipes</name>
    <dbReference type="NCBI Taxonomy" id="2585209"/>
    <lineage>
        <taxon>Eukaryota</taxon>
        <taxon>Metazoa</taxon>
        <taxon>Ecdysozoa</taxon>
        <taxon>Arthropoda</taxon>
        <taxon>Chelicerata</taxon>
        <taxon>Arachnida</taxon>
        <taxon>Araneae</taxon>
        <taxon>Araneomorphae</taxon>
        <taxon>Entelegynae</taxon>
        <taxon>Araneoidea</taxon>
        <taxon>Nephilidae</taxon>
        <taxon>Trichonephila</taxon>
    </lineage>
</organism>
<reference evidence="1" key="1">
    <citation type="submission" date="2020-08" db="EMBL/GenBank/DDBJ databases">
        <title>Multicomponent nature underlies the extraordinary mechanical properties of spider dragline silk.</title>
        <authorList>
            <person name="Kono N."/>
            <person name="Nakamura H."/>
            <person name="Mori M."/>
            <person name="Yoshida Y."/>
            <person name="Ohtoshi R."/>
            <person name="Malay A.D."/>
            <person name="Moran D.A.P."/>
            <person name="Tomita M."/>
            <person name="Numata K."/>
            <person name="Arakawa K."/>
        </authorList>
    </citation>
    <scope>NUCLEOTIDE SEQUENCE</scope>
</reference>
<accession>A0A8X6RTJ7</accession>
<evidence type="ECO:0000313" key="1">
    <source>
        <dbReference type="EMBL" id="GFX98812.1"/>
    </source>
</evidence>
<dbReference type="EMBL" id="BMAU01021203">
    <property type="protein sequence ID" value="GFX98812.1"/>
    <property type="molecule type" value="Genomic_DNA"/>
</dbReference>
<protein>
    <submittedName>
        <fullName evidence="1">Mariner Mos1 transposase</fullName>
    </submittedName>
</protein>
<dbReference type="GO" id="GO:0003676">
    <property type="term" value="F:nucleic acid binding"/>
    <property type="evidence" value="ECO:0007669"/>
    <property type="project" value="InterPro"/>
</dbReference>